<feature type="transmembrane region" description="Helical" evidence="6">
    <location>
        <begin position="54"/>
        <end position="76"/>
    </location>
</feature>
<dbReference type="RefSeq" id="WP_168694610.1">
    <property type="nucleotide sequence ID" value="NZ_CP051206.1"/>
</dbReference>
<comment type="similarity">
    <text evidence="2">Belongs to the EamA transporter family.</text>
</comment>
<keyword evidence="4 6" id="KW-1133">Transmembrane helix</keyword>
<dbReference type="KEGG" id="dfs:HGD76_00440"/>
<reference evidence="8 9" key="1">
    <citation type="submission" date="2020-04" db="EMBL/GenBank/DDBJ databases">
        <title>Genome-Wide Identification of 5-Methylcytosine Sites in Bacterial Genomes By High-Throughput Sequencing of MspJI Restriction Fragments.</title>
        <authorList>
            <person name="Wu V."/>
        </authorList>
    </citation>
    <scope>NUCLEOTIDE SEQUENCE [LARGE SCALE GENOMIC DNA]</scope>
    <source>
        <strain evidence="8 9">CCAP 1403/13f</strain>
    </source>
</reference>
<evidence type="ECO:0000256" key="4">
    <source>
        <dbReference type="ARBA" id="ARBA00022989"/>
    </source>
</evidence>
<dbReference type="InterPro" id="IPR037185">
    <property type="entry name" value="EmrE-like"/>
</dbReference>
<evidence type="ECO:0000313" key="9">
    <source>
        <dbReference type="Proteomes" id="UP000502433"/>
    </source>
</evidence>
<dbReference type="Proteomes" id="UP000502433">
    <property type="component" value="Chromosome"/>
</dbReference>
<organism evidence="8 9">
    <name type="scientific">Dolichospermum flos-aquae CCAP 1403/13F</name>
    <dbReference type="NCBI Taxonomy" id="315271"/>
    <lineage>
        <taxon>Bacteria</taxon>
        <taxon>Bacillati</taxon>
        <taxon>Cyanobacteriota</taxon>
        <taxon>Cyanophyceae</taxon>
        <taxon>Nostocales</taxon>
        <taxon>Aphanizomenonaceae</taxon>
        <taxon>Dolichospermum</taxon>
    </lineage>
</organism>
<feature type="transmembrane region" description="Helical" evidence="6">
    <location>
        <begin position="220"/>
        <end position="240"/>
    </location>
</feature>
<feature type="domain" description="EamA" evidence="7">
    <location>
        <begin position="25"/>
        <end position="173"/>
    </location>
</feature>
<dbReference type="GO" id="GO:0016020">
    <property type="term" value="C:membrane"/>
    <property type="evidence" value="ECO:0007669"/>
    <property type="project" value="UniProtKB-SubCell"/>
</dbReference>
<reference evidence="8 9" key="2">
    <citation type="submission" date="2020-04" db="EMBL/GenBank/DDBJ databases">
        <authorList>
            <person name="Fomenkov A."/>
            <person name="Anton B.P."/>
            <person name="Roberts R.J."/>
        </authorList>
    </citation>
    <scope>NUCLEOTIDE SEQUENCE [LARGE SCALE GENOMIC DNA]</scope>
    <source>
        <strain evidence="8 9">CCAP 1403/13f</strain>
    </source>
</reference>
<evidence type="ECO:0000256" key="5">
    <source>
        <dbReference type="ARBA" id="ARBA00023136"/>
    </source>
</evidence>
<feature type="transmembrane region" description="Helical" evidence="6">
    <location>
        <begin position="252"/>
        <end position="271"/>
    </location>
</feature>
<feature type="domain" description="EamA" evidence="7">
    <location>
        <begin position="191"/>
        <end position="324"/>
    </location>
</feature>
<feature type="transmembrane region" description="Helical" evidence="6">
    <location>
        <begin position="190"/>
        <end position="208"/>
    </location>
</feature>
<evidence type="ECO:0000256" key="6">
    <source>
        <dbReference type="SAM" id="Phobius"/>
    </source>
</evidence>
<evidence type="ECO:0000256" key="3">
    <source>
        <dbReference type="ARBA" id="ARBA00022692"/>
    </source>
</evidence>
<feature type="transmembrane region" description="Helical" evidence="6">
    <location>
        <begin position="158"/>
        <end position="178"/>
    </location>
</feature>
<feature type="transmembrane region" description="Helical" evidence="6">
    <location>
        <begin position="283"/>
        <end position="302"/>
    </location>
</feature>
<dbReference type="Pfam" id="PF00892">
    <property type="entry name" value="EamA"/>
    <property type="match status" value="2"/>
</dbReference>
<proteinExistence type="inferred from homology"/>
<protein>
    <submittedName>
        <fullName evidence="8">DMT family transporter</fullName>
    </submittedName>
</protein>
<feature type="transmembrane region" description="Helical" evidence="6">
    <location>
        <begin position="308"/>
        <end position="324"/>
    </location>
</feature>
<evidence type="ECO:0000256" key="2">
    <source>
        <dbReference type="ARBA" id="ARBA00007362"/>
    </source>
</evidence>
<feature type="transmembrane region" description="Helical" evidence="6">
    <location>
        <begin position="131"/>
        <end position="151"/>
    </location>
</feature>
<feature type="transmembrane region" description="Helical" evidence="6">
    <location>
        <begin position="97"/>
        <end position="119"/>
    </location>
</feature>
<sequence>MLNFFSDSEAKNDLDKSFYAVTTPFLFLILGIFAISSTAIFIKLALNELSVEAIIFDRLLIATITFVCGNLVSHLWKSPTDNDNDTISPTAKEANQINWIIVGLMILESITHLTGRYIYMWALQNTTAVNALTLSNFTPIFTFLVAWLFIGKQFDRRFLMGLAIAVGGSICLTLEDWLHSENQLFEIKAILGDGAALLSAMVYALAMLQMEKLLRYLPNITFLTWRCIISLILITPFVWIKGDSIFPSTTTGWLAILGLGLICEVIARSLITYSFKHFSSTFLTIFFLIEPFPVAFFAWIFLGEFLSPFNVMGFVLIAVGIYLAKTGKGSDRDND</sequence>
<accession>A0A6H2BUN1</accession>
<name>A0A6H2BUN1_DOLFA</name>
<evidence type="ECO:0000313" key="8">
    <source>
        <dbReference type="EMBL" id="QJB42937.1"/>
    </source>
</evidence>
<dbReference type="SUPFAM" id="SSF103481">
    <property type="entry name" value="Multidrug resistance efflux transporter EmrE"/>
    <property type="match status" value="2"/>
</dbReference>
<evidence type="ECO:0000256" key="1">
    <source>
        <dbReference type="ARBA" id="ARBA00004141"/>
    </source>
</evidence>
<evidence type="ECO:0000259" key="7">
    <source>
        <dbReference type="Pfam" id="PF00892"/>
    </source>
</evidence>
<dbReference type="AlphaFoldDB" id="A0A6H2BUN1"/>
<dbReference type="InterPro" id="IPR050638">
    <property type="entry name" value="AA-Vitamin_Transporters"/>
</dbReference>
<dbReference type="PANTHER" id="PTHR32322:SF2">
    <property type="entry name" value="EAMA DOMAIN-CONTAINING PROTEIN"/>
    <property type="match status" value="1"/>
</dbReference>
<dbReference type="EMBL" id="CP051206">
    <property type="protein sequence ID" value="QJB42937.1"/>
    <property type="molecule type" value="Genomic_DNA"/>
</dbReference>
<comment type="subcellular location">
    <subcellularLocation>
        <location evidence="1">Membrane</location>
        <topology evidence="1">Multi-pass membrane protein</topology>
    </subcellularLocation>
</comment>
<keyword evidence="5 6" id="KW-0472">Membrane</keyword>
<dbReference type="PANTHER" id="PTHR32322">
    <property type="entry name" value="INNER MEMBRANE TRANSPORTER"/>
    <property type="match status" value="1"/>
</dbReference>
<keyword evidence="3 6" id="KW-0812">Transmembrane</keyword>
<feature type="transmembrane region" description="Helical" evidence="6">
    <location>
        <begin position="18"/>
        <end position="42"/>
    </location>
</feature>
<gene>
    <name evidence="8" type="ORF">HGD76_00440</name>
</gene>
<dbReference type="InterPro" id="IPR000620">
    <property type="entry name" value="EamA_dom"/>
</dbReference>